<protein>
    <submittedName>
        <fullName evidence="2">Uncharacterized protein</fullName>
    </submittedName>
</protein>
<gene>
    <name evidence="2" type="ORF">S01H4_04335</name>
</gene>
<reference evidence="2" key="1">
    <citation type="journal article" date="2014" name="Front. Microbiol.">
        <title>High frequency of phylogenetically diverse reductive dehalogenase-homologous genes in deep subseafloor sedimentary metagenomes.</title>
        <authorList>
            <person name="Kawai M."/>
            <person name="Futagami T."/>
            <person name="Toyoda A."/>
            <person name="Takaki Y."/>
            <person name="Nishi S."/>
            <person name="Hori S."/>
            <person name="Arai W."/>
            <person name="Tsubouchi T."/>
            <person name="Morono Y."/>
            <person name="Uchiyama I."/>
            <person name="Ito T."/>
            <person name="Fujiyama A."/>
            <person name="Inagaki F."/>
            <person name="Takami H."/>
        </authorList>
    </citation>
    <scope>NUCLEOTIDE SEQUENCE</scope>
    <source>
        <strain evidence="2">Expedition CK06-06</strain>
    </source>
</reference>
<dbReference type="EMBL" id="BART01001152">
    <property type="protein sequence ID" value="GAG63341.1"/>
    <property type="molecule type" value="Genomic_DNA"/>
</dbReference>
<evidence type="ECO:0000256" key="1">
    <source>
        <dbReference type="SAM" id="MobiDB-lite"/>
    </source>
</evidence>
<name>X1AU08_9ZZZZ</name>
<comment type="caution">
    <text evidence="2">The sequence shown here is derived from an EMBL/GenBank/DDBJ whole genome shotgun (WGS) entry which is preliminary data.</text>
</comment>
<sequence>ILDKLFGKKKKKKTSQEKIAKKPSVQKIKENKDVLIQKAFL</sequence>
<evidence type="ECO:0000313" key="2">
    <source>
        <dbReference type="EMBL" id="GAG63341.1"/>
    </source>
</evidence>
<organism evidence="2">
    <name type="scientific">marine sediment metagenome</name>
    <dbReference type="NCBI Taxonomy" id="412755"/>
    <lineage>
        <taxon>unclassified sequences</taxon>
        <taxon>metagenomes</taxon>
        <taxon>ecological metagenomes</taxon>
    </lineage>
</organism>
<feature type="region of interest" description="Disordered" evidence="1">
    <location>
        <begin position="1"/>
        <end position="23"/>
    </location>
</feature>
<feature type="non-terminal residue" evidence="2">
    <location>
        <position position="1"/>
    </location>
</feature>
<proteinExistence type="predicted"/>
<dbReference type="AlphaFoldDB" id="X1AU08"/>
<accession>X1AU08</accession>